<evidence type="ECO:0000256" key="1">
    <source>
        <dbReference type="ARBA" id="ARBA00001911"/>
    </source>
</evidence>
<evidence type="ECO:0000313" key="7">
    <source>
        <dbReference type="Proteomes" id="UP000012283"/>
    </source>
</evidence>
<dbReference type="InterPro" id="IPR001509">
    <property type="entry name" value="Epimerase_deHydtase"/>
</dbReference>
<organism evidence="6 7">
    <name type="scientific">Gracilibacillus halophilus YIM-C55.5</name>
    <dbReference type="NCBI Taxonomy" id="1308866"/>
    <lineage>
        <taxon>Bacteria</taxon>
        <taxon>Bacillati</taxon>
        <taxon>Bacillota</taxon>
        <taxon>Bacilli</taxon>
        <taxon>Bacillales</taxon>
        <taxon>Bacillaceae</taxon>
        <taxon>Gracilibacillus</taxon>
    </lineage>
</organism>
<dbReference type="Gene3D" id="3.40.50.720">
    <property type="entry name" value="NAD(P)-binding Rossmann-like Domain"/>
    <property type="match status" value="1"/>
</dbReference>
<reference evidence="6 7" key="1">
    <citation type="submission" date="2013-03" db="EMBL/GenBank/DDBJ databases">
        <title>Draft genome sequence of Gracibacillus halophilus YIM-C55.5, a moderately halophilic and thermophilic organism from the Xiaochaidamu salt lake.</title>
        <authorList>
            <person name="Sugumar T."/>
            <person name="Polireddy D.R."/>
            <person name="Antony A."/>
            <person name="Madhava Y.R."/>
            <person name="Sivakumar N."/>
        </authorList>
    </citation>
    <scope>NUCLEOTIDE SEQUENCE [LARGE SCALE GENOMIC DNA]</scope>
    <source>
        <strain evidence="6 7">YIM-C55.5</strain>
    </source>
</reference>
<proteinExistence type="predicted"/>
<keyword evidence="2" id="KW-0210">Decarboxylase</keyword>
<comment type="cofactor">
    <cofactor evidence="1">
        <name>NAD(+)</name>
        <dbReference type="ChEBI" id="CHEBI:57540"/>
    </cofactor>
</comment>
<evidence type="ECO:0000256" key="4">
    <source>
        <dbReference type="ARBA" id="ARBA00023239"/>
    </source>
</evidence>
<dbReference type="GO" id="GO:0005737">
    <property type="term" value="C:cytoplasm"/>
    <property type="evidence" value="ECO:0007669"/>
    <property type="project" value="TreeGrafter"/>
</dbReference>
<gene>
    <name evidence="6" type="ORF">J416_09926</name>
</gene>
<dbReference type="PANTHER" id="PTHR43078">
    <property type="entry name" value="UDP-GLUCURONIC ACID DECARBOXYLASE-RELATED"/>
    <property type="match status" value="1"/>
</dbReference>
<evidence type="ECO:0000259" key="5">
    <source>
        <dbReference type="Pfam" id="PF01370"/>
    </source>
</evidence>
<keyword evidence="3" id="KW-0520">NAD</keyword>
<keyword evidence="7" id="KW-1185">Reference proteome</keyword>
<dbReference type="GO" id="GO:0070403">
    <property type="term" value="F:NAD+ binding"/>
    <property type="evidence" value="ECO:0007669"/>
    <property type="project" value="InterPro"/>
</dbReference>
<dbReference type="GO" id="GO:0042732">
    <property type="term" value="P:D-xylose metabolic process"/>
    <property type="evidence" value="ECO:0007669"/>
    <property type="project" value="InterPro"/>
</dbReference>
<dbReference type="Proteomes" id="UP000012283">
    <property type="component" value="Unassembled WGS sequence"/>
</dbReference>
<sequence>MKRILVTGGAGFIGSHLIDHLLDKGYRVTAVDNLSNGSTDYLQLAKMNESFQLIVGDILNKELMENLMETHDLVYHLAAVLGVKNTVDDPLKVIEGNVDGTKLILELAYQYQKKVIFASTSEIYGRNPELPYREDSDRILGDPSIHRWCYATAKALDEHLCFGYAKKGLPVTIVRFFNAYGPRQTNSDYGGVVPIFITKALKGEDLPIHGDGTQLRTFGYIGDVVRGLEQAMEDRVNGEAINIGGTEHLTIQQLAEKIIALTGSDSDYLYVPYEIAYGEGYEDIPSRLPSIDKARELLHYSPRYSLSEGLLETIQWYQKRIKISQ</sequence>
<dbReference type="eggNOG" id="COG0451">
    <property type="taxonomic scope" value="Bacteria"/>
</dbReference>
<dbReference type="AlphaFoldDB" id="N4W8L4"/>
<dbReference type="OrthoDB" id="9771073at2"/>
<accession>N4W8L4</accession>
<dbReference type="InterPro" id="IPR044516">
    <property type="entry name" value="UXS-like"/>
</dbReference>
<feature type="domain" description="NAD-dependent epimerase/dehydratase" evidence="5">
    <location>
        <begin position="4"/>
        <end position="244"/>
    </location>
</feature>
<evidence type="ECO:0000313" key="6">
    <source>
        <dbReference type="EMBL" id="ENH96613.1"/>
    </source>
</evidence>
<name>N4W8L4_9BACI</name>
<dbReference type="STRING" id="1308866.J416_09926"/>
<dbReference type="PANTHER" id="PTHR43078:SF6">
    <property type="entry name" value="UDP-GLUCURONIC ACID DECARBOXYLASE 1"/>
    <property type="match status" value="1"/>
</dbReference>
<dbReference type="PATRIC" id="fig|1308866.3.peg.2014"/>
<dbReference type="EMBL" id="APML01000036">
    <property type="protein sequence ID" value="ENH96613.1"/>
    <property type="molecule type" value="Genomic_DNA"/>
</dbReference>
<evidence type="ECO:0000256" key="2">
    <source>
        <dbReference type="ARBA" id="ARBA00022793"/>
    </source>
</evidence>
<dbReference type="InterPro" id="IPR036291">
    <property type="entry name" value="NAD(P)-bd_dom_sf"/>
</dbReference>
<protein>
    <submittedName>
        <fullName evidence="6">NAD-dependent epimerase/dehydratase</fullName>
    </submittedName>
</protein>
<comment type="caution">
    <text evidence="6">The sequence shown here is derived from an EMBL/GenBank/DDBJ whole genome shotgun (WGS) entry which is preliminary data.</text>
</comment>
<dbReference type="SUPFAM" id="SSF51735">
    <property type="entry name" value="NAD(P)-binding Rossmann-fold domains"/>
    <property type="match status" value="1"/>
</dbReference>
<evidence type="ECO:0000256" key="3">
    <source>
        <dbReference type="ARBA" id="ARBA00023027"/>
    </source>
</evidence>
<dbReference type="GO" id="GO:0048040">
    <property type="term" value="F:UDP-glucuronate decarboxylase activity"/>
    <property type="evidence" value="ECO:0007669"/>
    <property type="project" value="TreeGrafter"/>
</dbReference>
<keyword evidence="4" id="KW-0456">Lyase</keyword>
<dbReference type="Pfam" id="PF01370">
    <property type="entry name" value="Epimerase"/>
    <property type="match status" value="1"/>
</dbReference>
<dbReference type="RefSeq" id="WP_003469408.1">
    <property type="nucleotide sequence ID" value="NZ_APML01000036.1"/>
</dbReference>